<name>A0ABQ9XKA7_9EUKA</name>
<evidence type="ECO:0000313" key="2">
    <source>
        <dbReference type="EMBL" id="KAK2951042.1"/>
    </source>
</evidence>
<gene>
    <name evidence="2" type="ORF">BLNAU_14003</name>
</gene>
<evidence type="ECO:0000256" key="1">
    <source>
        <dbReference type="SAM" id="SignalP"/>
    </source>
</evidence>
<keyword evidence="1" id="KW-0732">Signal</keyword>
<feature type="chain" id="PRO_5046065369" evidence="1">
    <location>
        <begin position="21"/>
        <end position="119"/>
    </location>
</feature>
<reference evidence="2 3" key="1">
    <citation type="journal article" date="2022" name="bioRxiv">
        <title>Genomics of Preaxostyla Flagellates Illuminates Evolutionary Transitions and the Path Towards Mitochondrial Loss.</title>
        <authorList>
            <person name="Novak L.V.F."/>
            <person name="Treitli S.C."/>
            <person name="Pyrih J."/>
            <person name="Halakuc P."/>
            <person name="Pipaliya S.V."/>
            <person name="Vacek V."/>
            <person name="Brzon O."/>
            <person name="Soukal P."/>
            <person name="Eme L."/>
            <person name="Dacks J.B."/>
            <person name="Karnkowska A."/>
            <person name="Elias M."/>
            <person name="Hampl V."/>
        </authorList>
    </citation>
    <scope>NUCLEOTIDE SEQUENCE [LARGE SCALE GENOMIC DNA]</scope>
    <source>
        <strain evidence="2">NAU3</strain>
        <tissue evidence="2">Gut</tissue>
    </source>
</reference>
<sequence>MDALIRFLALLFVIKPGITSFRVPSHLFHCDLPKRKKSTITSPSQPTGYTSSISSKMILHHASNQSNQNSSYANTHINTIFKLGTATSSETHVSLGYLRLFMSVQTGIHVAIQQKRLYP</sequence>
<dbReference type="EMBL" id="JARBJD010000125">
    <property type="protein sequence ID" value="KAK2951042.1"/>
    <property type="molecule type" value="Genomic_DNA"/>
</dbReference>
<dbReference type="Proteomes" id="UP001281761">
    <property type="component" value="Unassembled WGS sequence"/>
</dbReference>
<keyword evidence="3" id="KW-1185">Reference proteome</keyword>
<evidence type="ECO:0000313" key="3">
    <source>
        <dbReference type="Proteomes" id="UP001281761"/>
    </source>
</evidence>
<organism evidence="2 3">
    <name type="scientific">Blattamonas nauphoetae</name>
    <dbReference type="NCBI Taxonomy" id="2049346"/>
    <lineage>
        <taxon>Eukaryota</taxon>
        <taxon>Metamonada</taxon>
        <taxon>Preaxostyla</taxon>
        <taxon>Oxymonadida</taxon>
        <taxon>Blattamonas</taxon>
    </lineage>
</organism>
<accession>A0ABQ9XKA7</accession>
<proteinExistence type="predicted"/>
<comment type="caution">
    <text evidence="2">The sequence shown here is derived from an EMBL/GenBank/DDBJ whole genome shotgun (WGS) entry which is preliminary data.</text>
</comment>
<feature type="signal peptide" evidence="1">
    <location>
        <begin position="1"/>
        <end position="20"/>
    </location>
</feature>
<protein>
    <submittedName>
        <fullName evidence="2">Uncharacterized protein</fullName>
    </submittedName>
</protein>